<feature type="domain" description="PH" evidence="5">
    <location>
        <begin position="767"/>
        <end position="878"/>
    </location>
</feature>
<dbReference type="Gene3D" id="1.10.220.20">
    <property type="match status" value="1"/>
</dbReference>
<dbReference type="RefSeq" id="XP_004366622.1">
    <property type="nucleotide sequence ID" value="XM_004366565.1"/>
</dbReference>
<feature type="compositionally biased region" description="Low complexity" evidence="4">
    <location>
        <begin position="896"/>
        <end position="908"/>
    </location>
</feature>
<dbReference type="FunFam" id="1.10.1000.11:FF:000003">
    <property type="entry name" value="Brefeldin A-inhibited guanine nucleotide-exchange protein 1"/>
    <property type="match status" value="1"/>
</dbReference>
<dbReference type="InterPro" id="IPR050889">
    <property type="entry name" value="Dendritic_Spine_Reg/Scaffold"/>
</dbReference>
<dbReference type="Pfam" id="PF01369">
    <property type="entry name" value="Sec7"/>
    <property type="match status" value="1"/>
</dbReference>
<gene>
    <name evidence="7" type="primary">secG</name>
    <name evidence="7" type="ORF">DFA_04214</name>
</gene>
<feature type="repeat" description="ANK" evidence="3">
    <location>
        <begin position="254"/>
        <end position="286"/>
    </location>
</feature>
<feature type="domain" description="SEC7" evidence="6">
    <location>
        <begin position="565"/>
        <end position="754"/>
    </location>
</feature>
<feature type="repeat" description="ANK" evidence="3">
    <location>
        <begin position="485"/>
        <end position="517"/>
    </location>
</feature>
<feature type="compositionally biased region" description="Polar residues" evidence="4">
    <location>
        <begin position="909"/>
        <end position="944"/>
    </location>
</feature>
<evidence type="ECO:0000313" key="8">
    <source>
        <dbReference type="Proteomes" id="UP000007797"/>
    </source>
</evidence>
<dbReference type="OrthoDB" id="430364at2759"/>
<dbReference type="SMART" id="SM00233">
    <property type="entry name" value="PH"/>
    <property type="match status" value="1"/>
</dbReference>
<dbReference type="Proteomes" id="UP000007797">
    <property type="component" value="Unassembled WGS sequence"/>
</dbReference>
<feature type="repeat" description="ANK" evidence="3">
    <location>
        <begin position="155"/>
        <end position="187"/>
    </location>
</feature>
<keyword evidence="1" id="KW-0677">Repeat</keyword>
<dbReference type="PANTHER" id="PTHR24166">
    <property type="entry name" value="ROLLING PEBBLES, ISOFORM B"/>
    <property type="match status" value="1"/>
</dbReference>
<dbReference type="PROSITE" id="PS50297">
    <property type="entry name" value="ANK_REP_REGION"/>
    <property type="match status" value="12"/>
</dbReference>
<dbReference type="GO" id="GO:0043327">
    <property type="term" value="P:chemotaxis to cAMP"/>
    <property type="evidence" value="ECO:0007669"/>
    <property type="project" value="EnsemblProtists"/>
</dbReference>
<protein>
    <submittedName>
        <fullName evidence="7">Ankyrin repeat-containing protein</fullName>
    </submittedName>
</protein>
<dbReference type="GeneID" id="14870573"/>
<feature type="repeat" description="ANK" evidence="3">
    <location>
        <begin position="88"/>
        <end position="112"/>
    </location>
</feature>
<keyword evidence="8" id="KW-1185">Reference proteome</keyword>
<dbReference type="CDD" id="cd00171">
    <property type="entry name" value="Sec7"/>
    <property type="match status" value="1"/>
</dbReference>
<dbReference type="SMART" id="SM00248">
    <property type="entry name" value="ANK"/>
    <property type="match status" value="15"/>
</dbReference>
<dbReference type="Pfam" id="PF12796">
    <property type="entry name" value="Ank_2"/>
    <property type="match status" value="5"/>
</dbReference>
<dbReference type="SUPFAM" id="SSF48403">
    <property type="entry name" value="Ankyrin repeat"/>
    <property type="match status" value="2"/>
</dbReference>
<dbReference type="InterPro" id="IPR000904">
    <property type="entry name" value="Sec7_dom"/>
</dbReference>
<feature type="region of interest" description="Disordered" evidence="4">
    <location>
        <begin position="892"/>
        <end position="962"/>
    </location>
</feature>
<feature type="repeat" description="ANK" evidence="3">
    <location>
        <begin position="55"/>
        <end position="87"/>
    </location>
</feature>
<dbReference type="KEGG" id="dfa:DFA_04214"/>
<feature type="repeat" description="ANK" evidence="3">
    <location>
        <begin position="320"/>
        <end position="352"/>
    </location>
</feature>
<dbReference type="SUPFAM" id="SSF48425">
    <property type="entry name" value="Sec7 domain"/>
    <property type="match status" value="1"/>
</dbReference>
<evidence type="ECO:0000256" key="3">
    <source>
        <dbReference type="PROSITE-ProRule" id="PRU00023"/>
    </source>
</evidence>
<dbReference type="InterPro" id="IPR023394">
    <property type="entry name" value="Sec7_C_sf"/>
</dbReference>
<evidence type="ECO:0000259" key="6">
    <source>
        <dbReference type="PROSITE" id="PS50190"/>
    </source>
</evidence>
<dbReference type="InterPro" id="IPR036770">
    <property type="entry name" value="Ankyrin_rpt-contain_sf"/>
</dbReference>
<dbReference type="GO" id="GO:0005764">
    <property type="term" value="C:lysosome"/>
    <property type="evidence" value="ECO:0007669"/>
    <property type="project" value="EnsemblProtists"/>
</dbReference>
<keyword evidence="2 3" id="KW-0040">ANK repeat</keyword>
<feature type="repeat" description="ANK" evidence="3">
    <location>
        <begin position="221"/>
        <end position="253"/>
    </location>
</feature>
<dbReference type="CDD" id="cd01252">
    <property type="entry name" value="PH_GRP1-like"/>
    <property type="match status" value="1"/>
</dbReference>
<dbReference type="OMA" id="FNGRSKC"/>
<dbReference type="FunFam" id="2.30.29.30:FF:000700">
    <property type="entry name" value="Probable serine/threonine-protein kinase DDB_G0272282"/>
    <property type="match status" value="1"/>
</dbReference>
<sequence>MVSPSNQHSNLSLVDNKSTSTARPSVHYYSSIDDIERLSNLLNNSATSVETEDGEKRTPLHHAAYGGSSRCVAFLLEKKGNPHALDSGNNTPLQWAASRGHLECIKLLVEKGPADVNTKDSKNGTPLHKAAHFASSECVSYLLQCRADAKAVTLNGETPLHYACAGGNPQCVELLIKADAKVNHSDCDGITPLHQAAFSGHSSCVSLLLRKGAKVDPRDIHGISPLHNASAAGFIDCVDILVRNGENVNCVDVEGVTPLHHACFNGNLPLLKRLLELGAHIDMIDDMGETPLHKASFNGHKDIVEHLLKLSSPIDCRDIRQSTPLHLAAFNGLLDIVQILINQKATINIRDEEGATPLHKAAFNGHSSVCKMLVDQGATINILDNQGASPLHKAAFNGRVKCLNTLIKSGADIEIKDNQGGTPLHNAAYNGHSDCCKLLLKKGAAIDSIDTHQSTPLHLASAAGARDTVDLLLSFKAKVDAKNCAGKTPLVYALKKAHTDVARVLLRAGADLGNVSSRQSIDLGKCFGTTNSDEIMAIVHKRESSQLVADEVQVALDQQLKDDLDQQQQRERRLLIKNAVALFNQSPKKGIEFAVSSGLCELTPKDVAHFLLTQDTLNKPAIGEYLGEAASFNLQVLHAFVEELDFAGLDFDVALRKYLKTFRLPGEAQKIDRMMEKFAQQFYAHNPDNKIFSNNDTVYVLAFSVIMLNTDAHNPNIKKKMTKQEFIRNNSGINNGDDLPPDFMESLYDRIITDEIKMERDGQADQHVEKKGWLTKQGGRIKTWKKRWFKLEANCLLYFKTPQDHEPCGIIPLENVVVTIVVQKKFCFMLHSSQEQMKACKLNSDGTLVQANHAAYFISAANMAEMESWVQAIKSNIHSNPNFEQLHKKKAETIRSGKSSSSSQARRSTIVTSSSPLAQVNGASGNIVNGKQTTNSGATGSPASNDHHITSTPPLSSPIPSQ</sequence>
<dbReference type="GO" id="GO:0031589">
    <property type="term" value="P:cell-substrate adhesion"/>
    <property type="evidence" value="ECO:0007669"/>
    <property type="project" value="EnsemblProtists"/>
</dbReference>
<evidence type="ECO:0000256" key="2">
    <source>
        <dbReference type="ARBA" id="ARBA00023043"/>
    </source>
</evidence>
<organism evidence="7 8">
    <name type="scientific">Cavenderia fasciculata</name>
    <name type="common">Slime mold</name>
    <name type="synonym">Dictyostelium fasciculatum</name>
    <dbReference type="NCBI Taxonomy" id="261658"/>
    <lineage>
        <taxon>Eukaryota</taxon>
        <taxon>Amoebozoa</taxon>
        <taxon>Evosea</taxon>
        <taxon>Eumycetozoa</taxon>
        <taxon>Dictyostelia</taxon>
        <taxon>Acytosteliales</taxon>
        <taxon>Cavenderiaceae</taxon>
        <taxon>Cavenderia</taxon>
    </lineage>
</organism>
<dbReference type="GO" id="GO:0032012">
    <property type="term" value="P:regulation of ARF protein signal transduction"/>
    <property type="evidence" value="ECO:0007669"/>
    <property type="project" value="InterPro"/>
</dbReference>
<feature type="repeat" description="ANK" evidence="3">
    <location>
        <begin position="452"/>
        <end position="484"/>
    </location>
</feature>
<evidence type="ECO:0000313" key="7">
    <source>
        <dbReference type="EMBL" id="EGG18718.1"/>
    </source>
</evidence>
<dbReference type="GO" id="GO:0005085">
    <property type="term" value="F:guanyl-nucleotide exchange factor activity"/>
    <property type="evidence" value="ECO:0007669"/>
    <property type="project" value="InterPro"/>
</dbReference>
<dbReference type="InterPro" id="IPR002110">
    <property type="entry name" value="Ankyrin_rpt"/>
</dbReference>
<feature type="repeat" description="ANK" evidence="3">
    <location>
        <begin position="419"/>
        <end position="451"/>
    </location>
</feature>
<name>F4Q1L7_CACFS</name>
<evidence type="ECO:0000256" key="4">
    <source>
        <dbReference type="SAM" id="MobiDB-lite"/>
    </source>
</evidence>
<dbReference type="Gene3D" id="2.30.29.30">
    <property type="entry name" value="Pleckstrin-homology domain (PH domain)/Phosphotyrosine-binding domain (PTB)"/>
    <property type="match status" value="1"/>
</dbReference>
<feature type="repeat" description="ANK" evidence="3">
    <location>
        <begin position="353"/>
        <end position="385"/>
    </location>
</feature>
<dbReference type="GO" id="GO:0005829">
    <property type="term" value="C:cytosol"/>
    <property type="evidence" value="ECO:0007669"/>
    <property type="project" value="EnsemblProtists"/>
</dbReference>
<dbReference type="Gene3D" id="1.25.40.20">
    <property type="entry name" value="Ankyrin repeat-containing domain"/>
    <property type="match status" value="5"/>
</dbReference>
<dbReference type="InterPro" id="IPR035999">
    <property type="entry name" value="Sec7_dom_sf"/>
</dbReference>
<dbReference type="EMBL" id="GL883018">
    <property type="protein sequence ID" value="EGG18718.1"/>
    <property type="molecule type" value="Genomic_DNA"/>
</dbReference>
<dbReference type="InterPro" id="IPR011993">
    <property type="entry name" value="PH-like_dom_sf"/>
</dbReference>
<reference evidence="8" key="1">
    <citation type="journal article" date="2011" name="Genome Res.">
        <title>Phylogeny-wide analysis of social amoeba genomes highlights ancient origins for complex intercellular communication.</title>
        <authorList>
            <person name="Heidel A.J."/>
            <person name="Lawal H.M."/>
            <person name="Felder M."/>
            <person name="Schilde C."/>
            <person name="Helps N.R."/>
            <person name="Tunggal B."/>
            <person name="Rivero F."/>
            <person name="John U."/>
            <person name="Schleicher M."/>
            <person name="Eichinger L."/>
            <person name="Platzer M."/>
            <person name="Noegel A.A."/>
            <person name="Schaap P."/>
            <person name="Gloeckner G."/>
        </authorList>
    </citation>
    <scope>NUCLEOTIDE SEQUENCE [LARGE SCALE GENOMIC DNA]</scope>
    <source>
        <strain evidence="8">SH3</strain>
    </source>
</reference>
<dbReference type="Gene3D" id="1.10.1000.11">
    <property type="entry name" value="Arf Nucleotide-binding Site Opener,domain 2"/>
    <property type="match status" value="1"/>
</dbReference>
<dbReference type="FunFam" id="1.25.40.20:FF:001049">
    <property type="entry name" value="Ankyrin repeat, PH and SEC7 domain containing protein secG"/>
    <property type="match status" value="1"/>
</dbReference>
<accession>F4Q1L7</accession>
<proteinExistence type="predicted"/>
<dbReference type="InterPro" id="IPR001849">
    <property type="entry name" value="PH_domain"/>
</dbReference>
<evidence type="ECO:0000256" key="1">
    <source>
        <dbReference type="ARBA" id="ARBA00022737"/>
    </source>
</evidence>
<dbReference type="GO" id="GO:0031154">
    <property type="term" value="P:culmination involved in sorocarp development"/>
    <property type="evidence" value="ECO:0007669"/>
    <property type="project" value="EnsemblProtists"/>
</dbReference>
<dbReference type="SMART" id="SM00222">
    <property type="entry name" value="Sec7"/>
    <property type="match status" value="1"/>
</dbReference>
<dbReference type="STRING" id="1054147.F4Q1L7"/>
<dbReference type="PRINTS" id="PR01415">
    <property type="entry name" value="ANKYRIN"/>
</dbReference>
<feature type="repeat" description="ANK" evidence="3">
    <location>
        <begin position="287"/>
        <end position="319"/>
    </location>
</feature>
<dbReference type="PANTHER" id="PTHR24166:SF48">
    <property type="entry name" value="PROTEIN VAPYRIN"/>
    <property type="match status" value="1"/>
</dbReference>
<dbReference type="GO" id="GO:0030036">
    <property type="term" value="P:actin cytoskeleton organization"/>
    <property type="evidence" value="ECO:0007669"/>
    <property type="project" value="EnsemblProtists"/>
</dbReference>
<dbReference type="AlphaFoldDB" id="F4Q1L7"/>
<evidence type="ECO:0000259" key="5">
    <source>
        <dbReference type="PROSITE" id="PS50003"/>
    </source>
</evidence>
<dbReference type="PROSITE" id="PS50190">
    <property type="entry name" value="SEC7"/>
    <property type="match status" value="1"/>
</dbReference>
<dbReference type="SUPFAM" id="SSF50729">
    <property type="entry name" value="PH domain-like"/>
    <property type="match status" value="1"/>
</dbReference>
<dbReference type="Pfam" id="PF00169">
    <property type="entry name" value="PH"/>
    <property type="match status" value="1"/>
</dbReference>
<feature type="repeat" description="ANK" evidence="3">
    <location>
        <begin position="386"/>
        <end position="418"/>
    </location>
</feature>
<dbReference type="PROSITE" id="PS50088">
    <property type="entry name" value="ANK_REPEAT"/>
    <property type="match status" value="13"/>
</dbReference>
<dbReference type="PROSITE" id="PS50003">
    <property type="entry name" value="PH_DOMAIN"/>
    <property type="match status" value="1"/>
</dbReference>
<feature type="repeat" description="ANK" evidence="3">
    <location>
        <begin position="188"/>
        <end position="220"/>
    </location>
</feature>